<sequence>MFKNHCWNPHFKRRKYLEIWTGLRNHYLNRMFLAVLKDRLRRRTQLDDIVSTVELVELETANRHVPTGGADAVSNLSCDNGNTETTFHYRRKQQDVSHR</sequence>
<name>A0A6J6ART4_9ZZZZ</name>
<accession>A0A6J6ART4</accession>
<gene>
    <name evidence="1" type="ORF">UFOPK4201_02052</name>
</gene>
<dbReference type="AlphaFoldDB" id="A0A6J6ART4"/>
<evidence type="ECO:0000313" key="1">
    <source>
        <dbReference type="EMBL" id="CAB4372999.1"/>
    </source>
</evidence>
<dbReference type="EMBL" id="CAEUNJ010000144">
    <property type="protein sequence ID" value="CAB4372999.1"/>
    <property type="molecule type" value="Genomic_DNA"/>
</dbReference>
<protein>
    <submittedName>
        <fullName evidence="1">Unannotated protein</fullName>
    </submittedName>
</protein>
<reference evidence="1" key="1">
    <citation type="submission" date="2020-05" db="EMBL/GenBank/DDBJ databases">
        <authorList>
            <person name="Chiriac C."/>
            <person name="Salcher M."/>
            <person name="Ghai R."/>
            <person name="Kavagutti S V."/>
        </authorList>
    </citation>
    <scope>NUCLEOTIDE SEQUENCE</scope>
</reference>
<organism evidence="1">
    <name type="scientific">freshwater metagenome</name>
    <dbReference type="NCBI Taxonomy" id="449393"/>
    <lineage>
        <taxon>unclassified sequences</taxon>
        <taxon>metagenomes</taxon>
        <taxon>ecological metagenomes</taxon>
    </lineage>
</organism>
<proteinExistence type="predicted"/>